<sequence>MTPAERLAAQRVALDSHEWTETEGVLTQITLHSLVAIGELLVELNDRQARQEAAMMGGPS</sequence>
<dbReference type="EMBL" id="MF140416">
    <property type="protein sequence ID" value="ASR87172.1"/>
    <property type="molecule type" value="Genomic_DNA"/>
</dbReference>
<reference evidence="1 2" key="1">
    <citation type="submission" date="2017-05" db="EMBL/GenBank/DDBJ databases">
        <authorList>
            <person name="Gomez-Rosado J.O."/>
            <person name="Gonzalez-Garcia E.M."/>
            <person name="Gonzalez-Leon M.A."/>
            <person name="Gonzalez-Rodriguez J."/>
            <person name="Gonzalez-Santos L.I."/>
            <person name="Goveo-Rivera I.A."/>
            <person name="Gutierrez-Silva J.C."/>
            <person name="Issa-Mahmud S."/>
            <person name="Lopez-Llera J.N."/>
            <person name="Marrero-Visalden G."/>
            <person name="Muyet-Blasini E."/>
            <person name="Ortiz-Torres X.D."/>
            <person name="Palacios-Vallejo J.G."/>
            <person name="Pichardo-Gonzalez P.A."/>
            <person name="Pou-Acosta P.M."/>
            <person name="Velez-Velazquez R.M."/>
            <person name="Fernandez-Martinez M."/>
            <person name="Maldonado-Vazquez N."/>
            <person name="Rubin M."/>
            <person name="Vazquez E."/>
            <person name="Stoner T.H."/>
            <person name="Garlena R.A."/>
            <person name="Russell D.A."/>
            <person name="Pope W.H."/>
            <person name="Jacobs-Sera D."/>
            <person name="Hatfull G.F."/>
        </authorList>
    </citation>
    <scope>NUCLEOTIDE SEQUENCE [LARGE SCALE GENOMIC DNA]</scope>
</reference>
<dbReference type="KEGG" id="vg:60324665"/>
<dbReference type="GeneID" id="60324665"/>
<proteinExistence type="predicted"/>
<protein>
    <submittedName>
        <fullName evidence="1">Uncharacterized protein</fullName>
    </submittedName>
</protein>
<dbReference type="Proteomes" id="UP000226328">
    <property type="component" value="Segment"/>
</dbReference>
<evidence type="ECO:0000313" key="2">
    <source>
        <dbReference type="Proteomes" id="UP000226328"/>
    </source>
</evidence>
<gene>
    <name evidence="1" type="primary">2</name>
    <name evidence="1" type="ORF">SEA_LASTHOPE_2</name>
</gene>
<accession>A0A222ZS86</accession>
<organism evidence="1 2">
    <name type="scientific">Mycobacterium phage LastHope</name>
    <dbReference type="NCBI Taxonomy" id="2015886"/>
    <lineage>
        <taxon>Viruses</taxon>
        <taxon>Duplodnaviria</taxon>
        <taxon>Heunggongvirae</taxon>
        <taxon>Uroviricota</taxon>
        <taxon>Caudoviricetes</taxon>
        <taxon>Weiservirinae</taxon>
        <taxon>Anayavirus</taxon>
        <taxon>Anayavirus lasthope</taxon>
    </lineage>
</organism>
<name>A0A222ZS86_9CAUD</name>
<evidence type="ECO:0000313" key="1">
    <source>
        <dbReference type="EMBL" id="ASR87172.1"/>
    </source>
</evidence>
<keyword evidence="2" id="KW-1185">Reference proteome</keyword>
<dbReference type="RefSeq" id="YP_009953197.1">
    <property type="nucleotide sequence ID" value="NC_051620.1"/>
</dbReference>